<evidence type="ECO:0000313" key="2">
    <source>
        <dbReference type="Proteomes" id="UP000648722"/>
    </source>
</evidence>
<name>A0ABQ1XNV8_9PROT</name>
<gene>
    <name evidence="1" type="ORF">GCM10007420_13330</name>
</gene>
<organism evidence="1 2">
    <name type="scientific">Glycocaulis albus</name>
    <dbReference type="NCBI Taxonomy" id="1382801"/>
    <lineage>
        <taxon>Bacteria</taxon>
        <taxon>Pseudomonadati</taxon>
        <taxon>Pseudomonadota</taxon>
        <taxon>Alphaproteobacteria</taxon>
        <taxon>Maricaulales</taxon>
        <taxon>Maricaulaceae</taxon>
        <taxon>Glycocaulis</taxon>
    </lineage>
</organism>
<keyword evidence="2" id="KW-1185">Reference proteome</keyword>
<dbReference type="EMBL" id="BMFS01000005">
    <property type="protein sequence ID" value="GGG98854.1"/>
    <property type="molecule type" value="Genomic_DNA"/>
</dbReference>
<evidence type="ECO:0008006" key="3">
    <source>
        <dbReference type="Google" id="ProtNLM"/>
    </source>
</evidence>
<protein>
    <recommendedName>
        <fullName evidence="3">DUF2219 family protein</fullName>
    </recommendedName>
</protein>
<sequence>MFIQVTKPALGSAIVTTAKHIAGRLTAGAHCLAGLVAFAGAGLAAGGPAAHAQQASLADTNAMIVEPLLEELSAGPLPSMRLSMDRGETMAAPYGTRDAATIATSGLASTETRELRQSFGAFHAPQTVIARSAAGSELRVAMFDAEEPDWVTAALSPSGLDMPAWRFSASRARGRAVALRYEGRFDSAGGDGELDMGLRPRAGLSFGDSGSATEFGATVRVGQYVGSEHAASGGWWFFAGADRQALIYRPGGERSLRETLTLQPYAMVGDQQAGLAMRVQGIDVSLAYVRRETSWSLPTQSWDTSEDFAAFSLTWRR</sequence>
<accession>A0ABQ1XNV8</accession>
<dbReference type="Proteomes" id="UP000648722">
    <property type="component" value="Unassembled WGS sequence"/>
</dbReference>
<comment type="caution">
    <text evidence="1">The sequence shown here is derived from an EMBL/GenBank/DDBJ whole genome shotgun (WGS) entry which is preliminary data.</text>
</comment>
<proteinExistence type="predicted"/>
<evidence type="ECO:0000313" key="1">
    <source>
        <dbReference type="EMBL" id="GGG98854.1"/>
    </source>
</evidence>
<reference evidence="2" key="1">
    <citation type="journal article" date="2019" name="Int. J. Syst. Evol. Microbiol.">
        <title>The Global Catalogue of Microorganisms (GCM) 10K type strain sequencing project: providing services to taxonomists for standard genome sequencing and annotation.</title>
        <authorList>
            <consortium name="The Broad Institute Genomics Platform"/>
            <consortium name="The Broad Institute Genome Sequencing Center for Infectious Disease"/>
            <person name="Wu L."/>
            <person name="Ma J."/>
        </authorList>
    </citation>
    <scope>NUCLEOTIDE SEQUENCE [LARGE SCALE GENOMIC DNA]</scope>
    <source>
        <strain evidence="2">CGMCC 1.12766</strain>
    </source>
</reference>